<dbReference type="GO" id="GO:0032259">
    <property type="term" value="P:methylation"/>
    <property type="evidence" value="ECO:0007669"/>
    <property type="project" value="UniProtKB-KW"/>
</dbReference>
<dbReference type="PATRIC" id="fig|54005.3.peg.1813"/>
<feature type="domain" description="RNA 2-O ribose methyltransferase substrate binding" evidence="4">
    <location>
        <begin position="3"/>
        <end position="76"/>
    </location>
</feature>
<dbReference type="RefSeq" id="WP_060800751.1">
    <property type="nucleotide sequence ID" value="NZ_KQ957105.1"/>
</dbReference>
<reference evidence="5 6" key="1">
    <citation type="submission" date="2016-01" db="EMBL/GenBank/DDBJ databases">
        <authorList>
            <person name="Oliw E.H."/>
        </authorList>
    </citation>
    <scope>NUCLEOTIDE SEQUENCE [LARGE SCALE GENOMIC DNA]</scope>
    <source>
        <strain evidence="5 6">CMW7756A</strain>
    </source>
</reference>
<dbReference type="EMBL" id="LRQE01000050">
    <property type="protein sequence ID" value="KXA27779.1"/>
    <property type="molecule type" value="Genomic_DNA"/>
</dbReference>
<dbReference type="Pfam" id="PF00588">
    <property type="entry name" value="SpoU_methylase"/>
    <property type="match status" value="1"/>
</dbReference>
<organism evidence="5">
    <name type="scientific">Peptoniphilus harei</name>
    <dbReference type="NCBI Taxonomy" id="54005"/>
    <lineage>
        <taxon>Bacteria</taxon>
        <taxon>Bacillati</taxon>
        <taxon>Bacillota</taxon>
        <taxon>Tissierellia</taxon>
        <taxon>Tissierellales</taxon>
        <taxon>Peptoniphilaceae</taxon>
        <taxon>Peptoniphilus</taxon>
    </lineage>
</organism>
<evidence type="ECO:0000256" key="1">
    <source>
        <dbReference type="ARBA" id="ARBA00007228"/>
    </source>
</evidence>
<dbReference type="InterPro" id="IPR004441">
    <property type="entry name" value="rRNA_MeTrfase_TrmH"/>
</dbReference>
<evidence type="ECO:0000256" key="3">
    <source>
        <dbReference type="ARBA" id="ARBA00022679"/>
    </source>
</evidence>
<evidence type="ECO:0000259" key="4">
    <source>
        <dbReference type="SMART" id="SM00967"/>
    </source>
</evidence>
<dbReference type="PANTHER" id="PTHR46429:SF1">
    <property type="entry name" value="23S RRNA (GUANOSINE-2'-O-)-METHYLTRANSFERASE RLMB"/>
    <property type="match status" value="1"/>
</dbReference>
<dbReference type="InterPro" id="IPR001537">
    <property type="entry name" value="SpoU_MeTrfase"/>
</dbReference>
<dbReference type="GO" id="GO:0005829">
    <property type="term" value="C:cytosol"/>
    <property type="evidence" value="ECO:0007669"/>
    <property type="project" value="TreeGrafter"/>
</dbReference>
<dbReference type="Gene3D" id="3.30.1330.30">
    <property type="match status" value="1"/>
</dbReference>
<evidence type="ECO:0000313" key="6">
    <source>
        <dbReference type="Proteomes" id="UP000070174"/>
    </source>
</evidence>
<dbReference type="InterPro" id="IPR029028">
    <property type="entry name" value="Alpha/beta_knot_MTases"/>
</dbReference>
<dbReference type="InterPro" id="IPR029026">
    <property type="entry name" value="tRNA_m1G_MTases_N"/>
</dbReference>
<dbReference type="Proteomes" id="UP000070174">
    <property type="component" value="Unassembled WGS sequence"/>
</dbReference>
<evidence type="ECO:0000313" key="5">
    <source>
        <dbReference type="EMBL" id="KXA27779.1"/>
    </source>
</evidence>
<dbReference type="CDD" id="cd18103">
    <property type="entry name" value="SpoU-like_RlmB"/>
    <property type="match status" value="1"/>
</dbReference>
<comment type="similarity">
    <text evidence="1">Belongs to the class IV-like SAM-binding methyltransferase superfamily. RNA methyltransferase TrmH family.</text>
</comment>
<keyword evidence="3 5" id="KW-0808">Transferase</keyword>
<dbReference type="InterPro" id="IPR029064">
    <property type="entry name" value="Ribosomal_eL30-like_sf"/>
</dbReference>
<dbReference type="Gene3D" id="3.40.1280.10">
    <property type="match status" value="1"/>
</dbReference>
<protein>
    <submittedName>
        <fullName evidence="5">RNA methyltransferase, TrmH family, group 3</fullName>
    </submittedName>
</protein>
<evidence type="ECO:0000256" key="2">
    <source>
        <dbReference type="ARBA" id="ARBA00022603"/>
    </source>
</evidence>
<dbReference type="Pfam" id="PF08032">
    <property type="entry name" value="SpoU_sub_bind"/>
    <property type="match status" value="1"/>
</dbReference>
<accession>A0A133PGW8</accession>
<dbReference type="GO" id="GO:0008173">
    <property type="term" value="F:RNA methyltransferase activity"/>
    <property type="evidence" value="ECO:0007669"/>
    <property type="project" value="InterPro"/>
</dbReference>
<sequence>MKYIYGRGPVMEAIKNEEVEKIYVGKNASGSIKKIIGMARDAKVPTVTSDNEKLEELAGTKNHQAVVALVSDFEYIELEDLIRKLEDKEDARIFILDKIEDPHNFGAIARSCNFFGIDAIIFPNRRAATVNDTVVKSSAGAIYDIDLCKVSNISQSIDKLKEAGFWIYATDLEGEDIRECDFSGKAAVVIGNEGKGVSKNILKNSDKTITIPNFSDFDSLNASVAAAIVMYEIRR</sequence>
<name>A0A133PGW8_9FIRM</name>
<proteinExistence type="inferred from homology"/>
<dbReference type="PANTHER" id="PTHR46429">
    <property type="entry name" value="23S RRNA (GUANOSINE-2'-O-)-METHYLTRANSFERASE RLMB"/>
    <property type="match status" value="1"/>
</dbReference>
<dbReference type="SUPFAM" id="SSF75217">
    <property type="entry name" value="alpha/beta knot"/>
    <property type="match status" value="1"/>
</dbReference>
<gene>
    <name evidence="5" type="ORF">HMPREF3229_01850</name>
</gene>
<dbReference type="AlphaFoldDB" id="A0A133PGW8"/>
<dbReference type="SUPFAM" id="SSF55315">
    <property type="entry name" value="L30e-like"/>
    <property type="match status" value="1"/>
</dbReference>
<dbReference type="SMART" id="SM00967">
    <property type="entry name" value="SpoU_sub_bind"/>
    <property type="match status" value="1"/>
</dbReference>
<dbReference type="FunFam" id="3.40.1280.10:FF:000008">
    <property type="entry name" value="Group 3 RNA methyltransferase TrmH"/>
    <property type="match status" value="1"/>
</dbReference>
<dbReference type="GO" id="GO:0003723">
    <property type="term" value="F:RNA binding"/>
    <property type="evidence" value="ECO:0007669"/>
    <property type="project" value="InterPro"/>
</dbReference>
<dbReference type="InterPro" id="IPR013123">
    <property type="entry name" value="SpoU_subst-bd"/>
</dbReference>
<dbReference type="GO" id="GO:0006396">
    <property type="term" value="P:RNA processing"/>
    <property type="evidence" value="ECO:0007669"/>
    <property type="project" value="InterPro"/>
</dbReference>
<keyword evidence="2 5" id="KW-0489">Methyltransferase</keyword>
<comment type="caution">
    <text evidence="5">The sequence shown here is derived from an EMBL/GenBank/DDBJ whole genome shotgun (WGS) entry which is preliminary data.</text>
</comment>
<dbReference type="NCBIfam" id="TIGR00186">
    <property type="entry name" value="rRNA_methyl_3"/>
    <property type="match status" value="1"/>
</dbReference>